<evidence type="ECO:0000313" key="5">
    <source>
        <dbReference type="Proteomes" id="UP001596996"/>
    </source>
</evidence>
<dbReference type="InterPro" id="IPR036291">
    <property type="entry name" value="NAD(P)-bd_dom_sf"/>
</dbReference>
<sequence>MDILLTGATGFIGSALIPLLVRKNYNITVLTRNITKAEVLFNNYQLNFVKNLDEFHNLDSFSAVINLAGEPIFDHRWTNKQKQRLIESRIKTTEKLTALINQSISPPNCFISSSATGYYGNCYDQIVTENIPPKNHFVAQLCSTWENVALQAETRVCLLRTGLVLDNSAGVLAKMLPLYRLGLGGKLGHGKQYWSWIALEDMISAVLFLLENKHCYGAFNCTAPTPVTNAEFNHYLGAYLNRPHFINIPASVLSLFFGERSHLLLDSQRIFPQKLLQAGFQFKYKNLVALFNEIL</sequence>
<dbReference type="PANTHER" id="PTHR11092:SF0">
    <property type="entry name" value="EPIMERASE FAMILY PROTEIN SDR39U1"/>
    <property type="match status" value="1"/>
</dbReference>
<dbReference type="Proteomes" id="UP001596996">
    <property type="component" value="Unassembled WGS sequence"/>
</dbReference>
<proteinExistence type="inferred from homology"/>
<dbReference type="PANTHER" id="PTHR11092">
    <property type="entry name" value="SUGAR NUCLEOTIDE EPIMERASE RELATED"/>
    <property type="match status" value="1"/>
</dbReference>
<gene>
    <name evidence="4" type="ORF">ACFQ02_00800</name>
</gene>
<dbReference type="Pfam" id="PF01370">
    <property type="entry name" value="Epimerase"/>
    <property type="match status" value="1"/>
</dbReference>
<dbReference type="SUPFAM" id="SSF51735">
    <property type="entry name" value="NAD(P)-binding Rossmann-fold domains"/>
    <property type="match status" value="1"/>
</dbReference>
<reference evidence="5" key="1">
    <citation type="journal article" date="2019" name="Int. J. Syst. Evol. Microbiol.">
        <title>The Global Catalogue of Microorganisms (GCM) 10K type strain sequencing project: providing services to taxonomists for standard genome sequencing and annotation.</title>
        <authorList>
            <consortium name="The Broad Institute Genomics Platform"/>
            <consortium name="The Broad Institute Genome Sequencing Center for Infectious Disease"/>
            <person name="Wu L."/>
            <person name="Ma J."/>
        </authorList>
    </citation>
    <scope>NUCLEOTIDE SEQUENCE [LARGE SCALE GENOMIC DNA]</scope>
    <source>
        <strain evidence="5">CCUG 61707</strain>
    </source>
</reference>
<evidence type="ECO:0000256" key="1">
    <source>
        <dbReference type="ARBA" id="ARBA00009353"/>
    </source>
</evidence>
<keyword evidence="5" id="KW-1185">Reference proteome</keyword>
<dbReference type="Pfam" id="PF08338">
    <property type="entry name" value="DUF1731"/>
    <property type="match status" value="1"/>
</dbReference>
<evidence type="ECO:0000259" key="2">
    <source>
        <dbReference type="Pfam" id="PF01370"/>
    </source>
</evidence>
<dbReference type="InterPro" id="IPR001509">
    <property type="entry name" value="Epimerase_deHydtase"/>
</dbReference>
<dbReference type="NCBIfam" id="TIGR01777">
    <property type="entry name" value="yfcH"/>
    <property type="match status" value="1"/>
</dbReference>
<comment type="similarity">
    <text evidence="1">Belongs to the NAD(P)-dependent epimerase/dehydratase family. SDR39U1 subfamily.</text>
</comment>
<protein>
    <submittedName>
        <fullName evidence="4">TIGR01777 family oxidoreductase</fullName>
    </submittedName>
</protein>
<comment type="caution">
    <text evidence="4">The sequence shown here is derived from an EMBL/GenBank/DDBJ whole genome shotgun (WGS) entry which is preliminary data.</text>
</comment>
<dbReference type="EMBL" id="JBHTJN010000001">
    <property type="protein sequence ID" value="MFD0965406.1"/>
    <property type="molecule type" value="Genomic_DNA"/>
</dbReference>
<feature type="domain" description="NAD-dependent epimerase/dehydratase" evidence="2">
    <location>
        <begin position="3"/>
        <end position="220"/>
    </location>
</feature>
<organism evidence="4 5">
    <name type="scientific">Seminibacterium arietis</name>
    <dbReference type="NCBI Taxonomy" id="1173502"/>
    <lineage>
        <taxon>Bacteria</taxon>
        <taxon>Pseudomonadati</taxon>
        <taxon>Pseudomonadota</taxon>
        <taxon>Gammaproteobacteria</taxon>
        <taxon>Pasteurellales</taxon>
        <taxon>Pasteurellaceae</taxon>
        <taxon>Seminibacterium</taxon>
    </lineage>
</organism>
<evidence type="ECO:0000313" key="4">
    <source>
        <dbReference type="EMBL" id="MFD0965406.1"/>
    </source>
</evidence>
<feature type="domain" description="DUF1731" evidence="3">
    <location>
        <begin position="248"/>
        <end position="287"/>
    </location>
</feature>
<evidence type="ECO:0000259" key="3">
    <source>
        <dbReference type="Pfam" id="PF08338"/>
    </source>
</evidence>
<name>A0ABW3I660_9PAST</name>
<dbReference type="Gene3D" id="3.40.50.720">
    <property type="entry name" value="NAD(P)-binding Rossmann-like Domain"/>
    <property type="match status" value="1"/>
</dbReference>
<accession>A0ABW3I660</accession>
<dbReference type="InterPro" id="IPR010099">
    <property type="entry name" value="SDR39U1"/>
</dbReference>
<dbReference type="RefSeq" id="WP_380818057.1">
    <property type="nucleotide sequence ID" value="NZ_JBHTJN010000001.1"/>
</dbReference>
<dbReference type="InterPro" id="IPR013549">
    <property type="entry name" value="DUF1731"/>
</dbReference>